<evidence type="ECO:0008006" key="2">
    <source>
        <dbReference type="Google" id="ProtNLM"/>
    </source>
</evidence>
<dbReference type="Gene3D" id="3.30.530.20">
    <property type="match status" value="1"/>
</dbReference>
<dbReference type="PANTHER" id="PTHR33789:SF11">
    <property type="entry name" value="OS05G0202300 PROTEIN"/>
    <property type="match status" value="1"/>
</dbReference>
<organism evidence="1">
    <name type="scientific">Opuntia streptacantha</name>
    <name type="common">Prickly pear cactus</name>
    <name type="synonym">Opuntia cardona</name>
    <dbReference type="NCBI Taxonomy" id="393608"/>
    <lineage>
        <taxon>Eukaryota</taxon>
        <taxon>Viridiplantae</taxon>
        <taxon>Streptophyta</taxon>
        <taxon>Embryophyta</taxon>
        <taxon>Tracheophyta</taxon>
        <taxon>Spermatophyta</taxon>
        <taxon>Magnoliopsida</taxon>
        <taxon>eudicotyledons</taxon>
        <taxon>Gunneridae</taxon>
        <taxon>Pentapetalae</taxon>
        <taxon>Caryophyllales</taxon>
        <taxon>Cactineae</taxon>
        <taxon>Cactaceae</taxon>
        <taxon>Opuntioideae</taxon>
        <taxon>Opuntia</taxon>
    </lineage>
</organism>
<reference evidence="1" key="2">
    <citation type="submission" date="2020-07" db="EMBL/GenBank/DDBJ databases">
        <authorList>
            <person name="Vera ALvarez R."/>
            <person name="Arias-Moreno D.M."/>
            <person name="Jimenez-Jacinto V."/>
            <person name="Jimenez-Bremont J.F."/>
            <person name="Swaminathan K."/>
            <person name="Moose S.P."/>
            <person name="Guerrero-Gonzalez M.L."/>
            <person name="Marino-Ramirez L."/>
            <person name="Landsman D."/>
            <person name="Rodriguez-Kessler M."/>
            <person name="Delgado-Sanchez P."/>
        </authorList>
    </citation>
    <scope>NUCLEOTIDE SEQUENCE</scope>
    <source>
        <tissue evidence="1">Cladode</tissue>
    </source>
</reference>
<dbReference type="SUPFAM" id="SSF55961">
    <property type="entry name" value="Bet v1-like"/>
    <property type="match status" value="1"/>
</dbReference>
<dbReference type="Pfam" id="PF10604">
    <property type="entry name" value="Polyketide_cyc2"/>
    <property type="match status" value="1"/>
</dbReference>
<evidence type="ECO:0000313" key="1">
    <source>
        <dbReference type="EMBL" id="MBA4654206.1"/>
    </source>
</evidence>
<reference evidence="1" key="1">
    <citation type="journal article" date="2013" name="J. Plant Res.">
        <title>Effect of fungi and light on seed germination of three Opuntia species from semiarid lands of central Mexico.</title>
        <authorList>
            <person name="Delgado-Sanchez P."/>
            <person name="Jimenez-Bremont J.F."/>
            <person name="Guerrero-Gonzalez Mde L."/>
            <person name="Flores J."/>
        </authorList>
    </citation>
    <scope>NUCLEOTIDE SEQUENCE</scope>
    <source>
        <tissue evidence="1">Cladode</tissue>
    </source>
</reference>
<dbReference type="CDD" id="cd07821">
    <property type="entry name" value="PYR_PYL_RCAR_like"/>
    <property type="match status" value="1"/>
</dbReference>
<dbReference type="EMBL" id="GISG01182564">
    <property type="protein sequence ID" value="MBA4654206.1"/>
    <property type="molecule type" value="Transcribed_RNA"/>
</dbReference>
<name>A0A7C9E0Z0_OPUST</name>
<accession>A0A7C9E0Z0</accession>
<protein>
    <recommendedName>
        <fullName evidence="2">Polyketide cyclase/dehydrase</fullName>
    </recommendedName>
</protein>
<dbReference type="GO" id="GO:0004864">
    <property type="term" value="F:protein phosphatase inhibitor activity"/>
    <property type="evidence" value="ECO:0007669"/>
    <property type="project" value="UniProtKB-ARBA"/>
</dbReference>
<proteinExistence type="predicted"/>
<sequence>MKEQEEPRRKWEGETRVELKGHSPAQIWPLISDFSSLNRWFPHVATCYLLEGVSGQPGVIRYCASMDGNQWAKERLLMIDPSDMCFSYEIVDNNAGFKSYVSTVRLYPINGDDGRCGCRIVWSFVADPVEGLTLEGLLGFFDITAKAMAQRMEEALSRASLRVKG</sequence>
<dbReference type="PANTHER" id="PTHR33789">
    <property type="entry name" value="LACHRYMATORY-FACTOR SYNTHASE"/>
    <property type="match status" value="1"/>
</dbReference>
<dbReference type="AlphaFoldDB" id="A0A7C9E0Z0"/>
<dbReference type="InterPro" id="IPR053249">
    <property type="entry name" value="LFS"/>
</dbReference>
<dbReference type="InterPro" id="IPR019587">
    <property type="entry name" value="Polyketide_cyclase/dehydratase"/>
</dbReference>
<dbReference type="InterPro" id="IPR023393">
    <property type="entry name" value="START-like_dom_sf"/>
</dbReference>